<evidence type="ECO:0000313" key="3">
    <source>
        <dbReference type="Proteomes" id="UP000315949"/>
    </source>
</evidence>
<dbReference type="PANTHER" id="PTHR33442">
    <property type="entry name" value="TRANS-3-HYDROXY-L-PROLINE DEHYDRATASE"/>
    <property type="match status" value="1"/>
</dbReference>
<dbReference type="Pfam" id="PF05544">
    <property type="entry name" value="Pro_racemase"/>
    <property type="match status" value="1"/>
</dbReference>
<dbReference type="AlphaFoldDB" id="A0A5C5U1G8"/>
<evidence type="ECO:0000313" key="2">
    <source>
        <dbReference type="EMBL" id="TWT19824.1"/>
    </source>
</evidence>
<keyword evidence="3" id="KW-1185">Reference proteome</keyword>
<dbReference type="Proteomes" id="UP000315949">
    <property type="component" value="Unassembled WGS sequence"/>
</dbReference>
<dbReference type="Gene3D" id="3.10.310.10">
    <property type="entry name" value="Diaminopimelate Epimerase, Chain A, domain 1"/>
    <property type="match status" value="2"/>
</dbReference>
<dbReference type="PANTHER" id="PTHR33442:SF1">
    <property type="entry name" value="TRANS-3-HYDROXY-L-PROLINE DEHYDRATASE"/>
    <property type="match status" value="1"/>
</dbReference>
<dbReference type="OrthoDB" id="181267at2"/>
<dbReference type="PIRSF" id="PIRSF029792">
    <property type="entry name" value="Pro_racemase"/>
    <property type="match status" value="1"/>
</dbReference>
<sequence>MDRISVIDSHTAGEPTRVVLSGFPDLGAGSLAERRARFRAGFDHWRSAIACEPRGSDTMVGALLQEPVDPDCCAGVIFFNNVGFLGMCGHGTIGLTRTLAHLGRIGPGRHRIETPVGVVGVELHGDGRVTIDNVESYRAAAAVEVEVPGYGKVVGDVAWGGNWFFITEHSPAPLDFGYREELSRYTVAVLRALHAAGITGDDGGAIDHVEISREAPDGSGQSRNFVMCPGGAYDRSPCGTGTSAKLACLAADGKLGEGETWVQQGILGSVFEGTYRAGGRGVLPRITGRAWITGRAEILIEADDPFAWGIRGTL</sequence>
<dbReference type="RefSeq" id="WP_146312445.1">
    <property type="nucleotide sequence ID" value="NZ_VOHE01000003.1"/>
</dbReference>
<dbReference type="FunFam" id="3.10.310.10:FF:000003">
    <property type="entry name" value="Proline racemase"/>
    <property type="match status" value="1"/>
</dbReference>
<comment type="caution">
    <text evidence="2">The sequence shown here is derived from an EMBL/GenBank/DDBJ whole genome shotgun (WGS) entry which is preliminary data.</text>
</comment>
<dbReference type="SUPFAM" id="SSF54506">
    <property type="entry name" value="Diaminopimelate epimerase-like"/>
    <property type="match status" value="1"/>
</dbReference>
<accession>A0A5C5U1G8</accession>
<name>A0A5C5U1G8_9GAMM</name>
<proteinExistence type="inferred from homology"/>
<organism evidence="2 3">
    <name type="scientific">Luteimonas wenzhouensis</name>
    <dbReference type="NCBI Taxonomy" id="2599615"/>
    <lineage>
        <taxon>Bacteria</taxon>
        <taxon>Pseudomonadati</taxon>
        <taxon>Pseudomonadota</taxon>
        <taxon>Gammaproteobacteria</taxon>
        <taxon>Lysobacterales</taxon>
        <taxon>Lysobacteraceae</taxon>
        <taxon>Luteimonas</taxon>
    </lineage>
</organism>
<dbReference type="SFLD" id="SFLDS00028">
    <property type="entry name" value="Proline_Racemase"/>
    <property type="match status" value="1"/>
</dbReference>
<dbReference type="EMBL" id="VOHE01000003">
    <property type="protein sequence ID" value="TWT19824.1"/>
    <property type="molecule type" value="Genomic_DNA"/>
</dbReference>
<dbReference type="InterPro" id="IPR008794">
    <property type="entry name" value="Pro_racemase_fam"/>
</dbReference>
<dbReference type="GO" id="GO:0047580">
    <property type="term" value="F:4-hydroxyproline epimerase activity"/>
    <property type="evidence" value="ECO:0007669"/>
    <property type="project" value="UniProtKB-ARBA"/>
</dbReference>
<protein>
    <submittedName>
        <fullName evidence="2">Hydroxyproline-2-epimerase</fullName>
    </submittedName>
</protein>
<gene>
    <name evidence="2" type="ORF">FQY79_08385</name>
</gene>
<evidence type="ECO:0000256" key="1">
    <source>
        <dbReference type="ARBA" id="ARBA00007529"/>
    </source>
</evidence>
<reference evidence="2 3" key="1">
    <citation type="submission" date="2019-07" db="EMBL/GenBank/DDBJ databases">
        <title>Luteimonas sp. YD-1 nov., isolated from acidic soil.</title>
        <authorList>
            <person name="Zhou J."/>
        </authorList>
    </citation>
    <scope>NUCLEOTIDE SEQUENCE [LARGE SCALE GENOMIC DNA]</scope>
    <source>
        <strain evidence="2 3">YD-1</strain>
    </source>
</reference>
<comment type="similarity">
    <text evidence="1">Belongs to the proline racemase family.</text>
</comment>